<name>A0A9Q0FYQ2_9ROSI</name>
<dbReference type="PANTHER" id="PTHR31875">
    <property type="entry name" value="PROTEIN DEHYDRATION-INDUCED 19"/>
    <property type="match status" value="1"/>
</dbReference>
<dbReference type="InterPro" id="IPR027935">
    <property type="entry name" value="Di19_C"/>
</dbReference>
<feature type="domain" description="Di19 zinc-binding" evidence="3">
    <location>
        <begin position="45"/>
        <end position="90"/>
    </location>
</feature>
<dbReference type="OrthoDB" id="6270329at2759"/>
<proteinExistence type="inferred from homology"/>
<reference evidence="5" key="2">
    <citation type="journal article" date="2023" name="Plants (Basel)">
        <title>Annotation of the Turnera subulata (Passifloraceae) Draft Genome Reveals the S-Locus Evolved after the Divergence of Turneroideae from Passifloroideae in a Stepwise Manner.</title>
        <authorList>
            <person name="Henning P.M."/>
            <person name="Roalson E.H."/>
            <person name="Mir W."/>
            <person name="McCubbin A.G."/>
            <person name="Shore J.S."/>
        </authorList>
    </citation>
    <scope>NUCLEOTIDE SEQUENCE</scope>
    <source>
        <strain evidence="5">F60SS</strain>
    </source>
</reference>
<feature type="compositionally biased region" description="Basic and acidic residues" evidence="2">
    <location>
        <begin position="151"/>
        <end position="164"/>
    </location>
</feature>
<evidence type="ECO:0000313" key="6">
    <source>
        <dbReference type="Proteomes" id="UP001141552"/>
    </source>
</evidence>
<dbReference type="PANTHER" id="PTHR31875:SF25">
    <property type="entry name" value="PROTEIN DEHYDRATION-INDUCED 19 HOMOLOG 2"/>
    <property type="match status" value="1"/>
</dbReference>
<dbReference type="AlphaFoldDB" id="A0A9Q0FYQ2"/>
<organism evidence="5 6">
    <name type="scientific">Turnera subulata</name>
    <dbReference type="NCBI Taxonomy" id="218843"/>
    <lineage>
        <taxon>Eukaryota</taxon>
        <taxon>Viridiplantae</taxon>
        <taxon>Streptophyta</taxon>
        <taxon>Embryophyta</taxon>
        <taxon>Tracheophyta</taxon>
        <taxon>Spermatophyta</taxon>
        <taxon>Magnoliopsida</taxon>
        <taxon>eudicotyledons</taxon>
        <taxon>Gunneridae</taxon>
        <taxon>Pentapetalae</taxon>
        <taxon>rosids</taxon>
        <taxon>fabids</taxon>
        <taxon>Malpighiales</taxon>
        <taxon>Passifloraceae</taxon>
        <taxon>Turnera</taxon>
    </lineage>
</organism>
<evidence type="ECO:0000313" key="5">
    <source>
        <dbReference type="EMBL" id="KAJ4839169.1"/>
    </source>
</evidence>
<comment type="caution">
    <text evidence="5">The sequence shown here is derived from an EMBL/GenBank/DDBJ whole genome shotgun (WGS) entry which is preliminary data.</text>
</comment>
<feature type="region of interest" description="Disordered" evidence="2">
    <location>
        <begin position="1"/>
        <end position="22"/>
    </location>
</feature>
<comment type="similarity">
    <text evidence="1">Belongs to the Di19 family.</text>
</comment>
<feature type="region of interest" description="Disordered" evidence="2">
    <location>
        <begin position="138"/>
        <end position="181"/>
    </location>
</feature>
<feature type="compositionally biased region" description="Polar residues" evidence="2">
    <location>
        <begin position="8"/>
        <end position="22"/>
    </location>
</feature>
<accession>A0A9Q0FYQ2</accession>
<reference evidence="5" key="1">
    <citation type="submission" date="2022-02" db="EMBL/GenBank/DDBJ databases">
        <authorList>
            <person name="Henning P.M."/>
            <person name="McCubbin A.G."/>
            <person name="Shore J.S."/>
        </authorList>
    </citation>
    <scope>NUCLEOTIDE SEQUENCE</scope>
    <source>
        <strain evidence="5">F60SS</strain>
        <tissue evidence="5">Leaves</tissue>
    </source>
</reference>
<keyword evidence="6" id="KW-1185">Reference proteome</keyword>
<gene>
    <name evidence="5" type="ORF">Tsubulata_032041</name>
</gene>
<evidence type="ECO:0000256" key="1">
    <source>
        <dbReference type="ARBA" id="ARBA00007109"/>
    </source>
</evidence>
<protein>
    <recommendedName>
        <fullName evidence="7">Drought induced 19 protein type zinc-binding domain-containing protein</fullName>
    </recommendedName>
</protein>
<evidence type="ECO:0000259" key="4">
    <source>
        <dbReference type="Pfam" id="PF14571"/>
    </source>
</evidence>
<evidence type="ECO:0000259" key="3">
    <source>
        <dbReference type="Pfam" id="PF05605"/>
    </source>
</evidence>
<sequence>MEDDTWSYAFSTSPSSRGYQSPLKSISDLCPEYEEIDEEDDLWAEYPCPFCDEEFDLVELCSHISEDHDLDDDDPAVCPVCDTRVGIDMSTSYLKKELEDEYFRPPYSGSSTLVSSSKVVRDPLLSFLFNIPSAGMSDTVQSDCSTEETVEEKSPVEKISERDPQPSPLSDEEHKEKAKKSEFVQGLLLSIMLDDIL</sequence>
<dbReference type="Pfam" id="PF05605">
    <property type="entry name" value="zf-Di19"/>
    <property type="match status" value="1"/>
</dbReference>
<dbReference type="Proteomes" id="UP001141552">
    <property type="component" value="Unassembled WGS sequence"/>
</dbReference>
<feature type="domain" description="Di19 C-terminal" evidence="4">
    <location>
        <begin position="92"/>
        <end position="191"/>
    </location>
</feature>
<feature type="compositionally biased region" description="Basic and acidic residues" evidence="2">
    <location>
        <begin position="171"/>
        <end position="181"/>
    </location>
</feature>
<evidence type="ECO:0008006" key="7">
    <source>
        <dbReference type="Google" id="ProtNLM"/>
    </source>
</evidence>
<dbReference type="Pfam" id="PF14571">
    <property type="entry name" value="Di19_C"/>
    <property type="match status" value="1"/>
</dbReference>
<dbReference type="EMBL" id="JAKUCV010003387">
    <property type="protein sequence ID" value="KAJ4839169.1"/>
    <property type="molecule type" value="Genomic_DNA"/>
</dbReference>
<evidence type="ECO:0000256" key="2">
    <source>
        <dbReference type="SAM" id="MobiDB-lite"/>
    </source>
</evidence>
<dbReference type="InterPro" id="IPR008598">
    <property type="entry name" value="Di19_Zn-bd"/>
</dbReference>
<dbReference type="InterPro" id="IPR033347">
    <property type="entry name" value="Di19"/>
</dbReference>